<dbReference type="EMBL" id="JADIKJ010000016">
    <property type="protein sequence ID" value="MFK2901562.1"/>
    <property type="molecule type" value="Genomic_DNA"/>
</dbReference>
<evidence type="ECO:0000313" key="2">
    <source>
        <dbReference type="EMBL" id="MFK2901562.1"/>
    </source>
</evidence>
<proteinExistence type="predicted"/>
<keyword evidence="1" id="KW-0732">Signal</keyword>
<feature type="chain" id="PRO_5045734643" description="Ankyrin repeat domain-containing protein" evidence="1">
    <location>
        <begin position="28"/>
        <end position="160"/>
    </location>
</feature>
<protein>
    <recommendedName>
        <fullName evidence="4">Ankyrin repeat domain-containing protein</fullName>
    </recommendedName>
</protein>
<keyword evidence="3" id="KW-1185">Reference proteome</keyword>
<dbReference type="Proteomes" id="UP001620461">
    <property type="component" value="Unassembled WGS sequence"/>
</dbReference>
<sequence length="160" mass="16923">MGSNQPHRGKSLALGLACAIAASGMHAQQSTVQHALTPADRAAVHDYTLTDAAYRKLLDTARDAKANKVKIDILDPGAHSLDETAAHLNADPGVHALLDRHGLTARDFLLGEYALLGAEFAVKYAGQPGFDASMANPANIALYRRHEAEIDALSGDDSNN</sequence>
<gene>
    <name evidence="2" type="ORF">ISP15_14565</name>
</gene>
<accession>A0ABW8JKA9</accession>
<dbReference type="RefSeq" id="WP_404548362.1">
    <property type="nucleotide sequence ID" value="NZ_JADIKJ010000016.1"/>
</dbReference>
<name>A0ABW8JKA9_9GAMM</name>
<comment type="caution">
    <text evidence="2">The sequence shown here is derived from an EMBL/GenBank/DDBJ whole genome shotgun (WGS) entry which is preliminary data.</text>
</comment>
<evidence type="ECO:0000313" key="3">
    <source>
        <dbReference type="Proteomes" id="UP001620461"/>
    </source>
</evidence>
<evidence type="ECO:0008006" key="4">
    <source>
        <dbReference type="Google" id="ProtNLM"/>
    </source>
</evidence>
<reference evidence="2 3" key="1">
    <citation type="submission" date="2020-10" db="EMBL/GenBank/DDBJ databases">
        <title>Phylogeny of dyella-like bacteria.</title>
        <authorList>
            <person name="Fu J."/>
        </authorList>
    </citation>
    <scope>NUCLEOTIDE SEQUENCE [LARGE SCALE GENOMIC DNA]</scope>
    <source>
        <strain evidence="2 3">JP1</strain>
    </source>
</reference>
<organism evidence="2 3">
    <name type="scientific">Dyella jejuensis</name>
    <dbReference type="NCBI Taxonomy" id="1432009"/>
    <lineage>
        <taxon>Bacteria</taxon>
        <taxon>Pseudomonadati</taxon>
        <taxon>Pseudomonadota</taxon>
        <taxon>Gammaproteobacteria</taxon>
        <taxon>Lysobacterales</taxon>
        <taxon>Rhodanobacteraceae</taxon>
        <taxon>Dyella</taxon>
    </lineage>
</organism>
<evidence type="ECO:0000256" key="1">
    <source>
        <dbReference type="SAM" id="SignalP"/>
    </source>
</evidence>
<feature type="signal peptide" evidence="1">
    <location>
        <begin position="1"/>
        <end position="27"/>
    </location>
</feature>